<dbReference type="EMBL" id="UYRV01006923">
    <property type="protein sequence ID" value="VDK54135.1"/>
    <property type="molecule type" value="Genomic_DNA"/>
</dbReference>
<dbReference type="GO" id="GO:0008511">
    <property type="term" value="F:sodium:potassium:chloride symporter activity"/>
    <property type="evidence" value="ECO:0007669"/>
    <property type="project" value="TreeGrafter"/>
</dbReference>
<organism evidence="6 7">
    <name type="scientific">Cylicostephanus goldi</name>
    <name type="common">Nematode worm</name>
    <dbReference type="NCBI Taxonomy" id="71465"/>
    <lineage>
        <taxon>Eukaryota</taxon>
        <taxon>Metazoa</taxon>
        <taxon>Ecdysozoa</taxon>
        <taxon>Nematoda</taxon>
        <taxon>Chromadorea</taxon>
        <taxon>Rhabditida</taxon>
        <taxon>Rhabditina</taxon>
        <taxon>Rhabditomorpha</taxon>
        <taxon>Strongyloidea</taxon>
        <taxon>Strongylidae</taxon>
        <taxon>Cylicostephanus</taxon>
    </lineage>
</organism>
<evidence type="ECO:0000313" key="6">
    <source>
        <dbReference type="EMBL" id="VDK54135.1"/>
    </source>
</evidence>
<dbReference type="Proteomes" id="UP000271889">
    <property type="component" value="Unassembled WGS sequence"/>
</dbReference>
<sequence length="127" mass="14424">MRKLDQQFGRWLRKRHIRAFYISVADANIRGGTQSLLQVCGLGHLKPNVILLGFKSNWCQHGTALEALLDISDYFDTIQDAFNMNMAVCVFRDGNLGFDFTEAMKRLNVGDVELLQANLEESEGKKE</sequence>
<comment type="subcellular location">
    <subcellularLocation>
        <location evidence="1">Membrane</location>
        <topology evidence="1">Multi-pass membrane protein</topology>
    </subcellularLocation>
</comment>
<evidence type="ECO:0000256" key="1">
    <source>
        <dbReference type="ARBA" id="ARBA00004141"/>
    </source>
</evidence>
<accession>A0A3P6RJU2</accession>
<dbReference type="PANTHER" id="PTHR11827">
    <property type="entry name" value="SOLUTE CARRIER FAMILY 12, CATION COTRANSPORTERS"/>
    <property type="match status" value="1"/>
</dbReference>
<keyword evidence="4" id="KW-0472">Membrane</keyword>
<dbReference type="OrthoDB" id="2020542at2759"/>
<dbReference type="AlphaFoldDB" id="A0A3P6RJU2"/>
<dbReference type="GO" id="GO:0055075">
    <property type="term" value="P:potassium ion homeostasis"/>
    <property type="evidence" value="ECO:0007669"/>
    <property type="project" value="TreeGrafter"/>
</dbReference>
<evidence type="ECO:0000259" key="5">
    <source>
        <dbReference type="Pfam" id="PF03522"/>
    </source>
</evidence>
<dbReference type="InterPro" id="IPR004842">
    <property type="entry name" value="SLC12A_fam"/>
</dbReference>
<name>A0A3P6RJU2_CYLGO</name>
<evidence type="ECO:0000256" key="4">
    <source>
        <dbReference type="ARBA" id="ARBA00023136"/>
    </source>
</evidence>
<evidence type="ECO:0000256" key="2">
    <source>
        <dbReference type="ARBA" id="ARBA00022692"/>
    </source>
</evidence>
<dbReference type="Pfam" id="PF03522">
    <property type="entry name" value="SLC12"/>
    <property type="match status" value="1"/>
</dbReference>
<dbReference type="GO" id="GO:0016020">
    <property type="term" value="C:membrane"/>
    <property type="evidence" value="ECO:0007669"/>
    <property type="project" value="UniProtKB-SubCell"/>
</dbReference>
<gene>
    <name evidence="6" type="ORF">CGOC_LOCUS2909</name>
</gene>
<protein>
    <recommendedName>
        <fullName evidence="5">SLC12A transporter C-terminal domain-containing protein</fullName>
    </recommendedName>
</protein>
<dbReference type="GO" id="GO:0055078">
    <property type="term" value="P:sodium ion homeostasis"/>
    <property type="evidence" value="ECO:0007669"/>
    <property type="project" value="TreeGrafter"/>
</dbReference>
<evidence type="ECO:0000256" key="3">
    <source>
        <dbReference type="ARBA" id="ARBA00022989"/>
    </source>
</evidence>
<evidence type="ECO:0000313" key="7">
    <source>
        <dbReference type="Proteomes" id="UP000271889"/>
    </source>
</evidence>
<keyword evidence="7" id="KW-1185">Reference proteome</keyword>
<keyword evidence="3" id="KW-1133">Transmembrane helix</keyword>
<dbReference type="PANTHER" id="PTHR11827:SF103">
    <property type="entry name" value="SODIUM CHLORIDE COTRANSPORTER 69, ISOFORM E"/>
    <property type="match status" value="1"/>
</dbReference>
<dbReference type="GO" id="GO:0055064">
    <property type="term" value="P:chloride ion homeostasis"/>
    <property type="evidence" value="ECO:0007669"/>
    <property type="project" value="TreeGrafter"/>
</dbReference>
<reference evidence="6 7" key="1">
    <citation type="submission" date="2018-11" db="EMBL/GenBank/DDBJ databases">
        <authorList>
            <consortium name="Pathogen Informatics"/>
        </authorList>
    </citation>
    <scope>NUCLEOTIDE SEQUENCE [LARGE SCALE GENOMIC DNA]</scope>
</reference>
<dbReference type="GO" id="GO:0006884">
    <property type="term" value="P:cell volume homeostasis"/>
    <property type="evidence" value="ECO:0007669"/>
    <property type="project" value="TreeGrafter"/>
</dbReference>
<proteinExistence type="predicted"/>
<feature type="domain" description="SLC12A transporter C-terminal" evidence="5">
    <location>
        <begin position="4"/>
        <end position="112"/>
    </location>
</feature>
<dbReference type="GO" id="GO:1990573">
    <property type="term" value="P:potassium ion import across plasma membrane"/>
    <property type="evidence" value="ECO:0007669"/>
    <property type="project" value="TreeGrafter"/>
</dbReference>
<dbReference type="InterPro" id="IPR018491">
    <property type="entry name" value="SLC12_C"/>
</dbReference>
<keyword evidence="2" id="KW-0812">Transmembrane</keyword>